<dbReference type="Proteomes" id="UP000433876">
    <property type="component" value="Unassembled WGS sequence"/>
</dbReference>
<evidence type="ECO:0000313" key="3">
    <source>
        <dbReference type="Proteomes" id="UP000433876"/>
    </source>
</evidence>
<proteinExistence type="predicted"/>
<comment type="caution">
    <text evidence="2">The sequence shown here is derived from an EMBL/GenBank/DDBJ whole genome shotgun (WGS) entry which is preliminary data.</text>
</comment>
<evidence type="ECO:0008006" key="4">
    <source>
        <dbReference type="Google" id="ProtNLM"/>
    </source>
</evidence>
<dbReference type="PANTHER" id="PTHR38166:SF1">
    <property type="entry name" value="C2H2-TYPE DOMAIN-CONTAINING PROTEIN"/>
    <property type="match status" value="1"/>
</dbReference>
<dbReference type="VEuPathDB" id="FungiDB:SMAC_07898"/>
<feature type="region of interest" description="Disordered" evidence="1">
    <location>
        <begin position="412"/>
        <end position="438"/>
    </location>
</feature>
<feature type="region of interest" description="Disordered" evidence="1">
    <location>
        <begin position="177"/>
        <end position="222"/>
    </location>
</feature>
<evidence type="ECO:0000313" key="2">
    <source>
        <dbReference type="EMBL" id="KAA8628783.1"/>
    </source>
</evidence>
<feature type="compositionally biased region" description="Basic and acidic residues" evidence="1">
    <location>
        <begin position="195"/>
        <end position="204"/>
    </location>
</feature>
<feature type="compositionally biased region" description="Low complexity" evidence="1">
    <location>
        <begin position="414"/>
        <end position="433"/>
    </location>
</feature>
<dbReference type="AlphaFoldDB" id="A0A8S8ZFA6"/>
<evidence type="ECO:0000256" key="1">
    <source>
        <dbReference type="SAM" id="MobiDB-lite"/>
    </source>
</evidence>
<dbReference type="EMBL" id="NMPR01000164">
    <property type="protein sequence ID" value="KAA8628783.1"/>
    <property type="molecule type" value="Genomic_DNA"/>
</dbReference>
<dbReference type="PANTHER" id="PTHR38166">
    <property type="entry name" value="C2H2-TYPE DOMAIN-CONTAINING PROTEIN-RELATED"/>
    <property type="match status" value="1"/>
</dbReference>
<name>A0A8S8ZFA6_SORMA</name>
<gene>
    <name evidence="2" type="ORF">SMACR_07898</name>
</gene>
<accession>A0A8S8ZFA6</accession>
<protein>
    <recommendedName>
        <fullName evidence="4">C2H2-type domain-containing protein</fullName>
    </recommendedName>
</protein>
<organism evidence="2 3">
    <name type="scientific">Sordaria macrospora</name>
    <dbReference type="NCBI Taxonomy" id="5147"/>
    <lineage>
        <taxon>Eukaryota</taxon>
        <taxon>Fungi</taxon>
        <taxon>Dikarya</taxon>
        <taxon>Ascomycota</taxon>
        <taxon>Pezizomycotina</taxon>
        <taxon>Sordariomycetes</taxon>
        <taxon>Sordariomycetidae</taxon>
        <taxon>Sordariales</taxon>
        <taxon>Sordariaceae</taxon>
        <taxon>Sordaria</taxon>
    </lineage>
</organism>
<reference evidence="2 3" key="1">
    <citation type="submission" date="2017-07" db="EMBL/GenBank/DDBJ databases">
        <title>Genome sequence of the Sordaria macrospora wild type strain R19027.</title>
        <authorList>
            <person name="Nowrousian M."/>
            <person name="Teichert I."/>
            <person name="Kueck U."/>
        </authorList>
    </citation>
    <scope>NUCLEOTIDE SEQUENCE [LARGE SCALE GENOMIC DNA]</scope>
    <source>
        <strain evidence="2 3">R19027</strain>
        <tissue evidence="2">Mycelium</tissue>
    </source>
</reference>
<sequence>MSLSDEYDPFYDSDRRADFYISEVQQPEQTQSATGKSAGHNTGGPVLETVTISMNALSLDDRRKTVDHIMQYFRQRLNSKIAVTRNRQTSSAISNSYLQRHPHSSQFESELNSLNQSSKLSEGDVPVELLIFRQAIGRPSPNDRVKPLEHGSLHHEWGMVQGAYGNTKTSIATCAQATTHSDNRGNRNNGSKKRGGSDDSDHDGRRKRQKQQPGNTTKPEHCNGRKFACPYFKKNPHKYSRWTSCPGPGWDEVHRVKTHLYRRHALPIQCPRCWETYNTQALLTTHLKAPEVCQSRENTNPVEGISNEQEILLRKRTRTDTEEEKWREIWMILFPGDDRDIIPSPYYDEAVYVENCSAFVLREAPALLERELEALPDEEVRDVNRLRRSLVRMVPGVLSRVFDLYRQSLNRQDASSSGSGTATHSTATLTPATVPEPTMSPPAIPAPIIPEPAIPEPVIAFDPNEFANNALEFVLGTYELEADSVDDGINLLSGVGGLPELDLFLGAVAESTSFTTGSNLVNFLWEIEDMPGVSLGGGQDESLCNDDASKDQ</sequence>